<dbReference type="EMBL" id="KN846963">
    <property type="protein sequence ID" value="KIW62322.1"/>
    <property type="molecule type" value="Genomic_DNA"/>
</dbReference>
<feature type="transmembrane region" description="Helical" evidence="5">
    <location>
        <begin position="369"/>
        <end position="389"/>
    </location>
</feature>
<dbReference type="PANTHER" id="PTHR23502:SF181">
    <property type="entry name" value="MAJOR FACILITATOR SUPERFAMILY (MFS) PROFILE DOMAIN-CONTAINING PROTEIN"/>
    <property type="match status" value="1"/>
</dbReference>
<evidence type="ECO:0000256" key="3">
    <source>
        <dbReference type="ARBA" id="ARBA00022989"/>
    </source>
</evidence>
<keyword evidence="3 5" id="KW-1133">Transmembrane helix</keyword>
<keyword evidence="2 5" id="KW-0812">Transmembrane</keyword>
<reference evidence="7 8" key="1">
    <citation type="submission" date="2015-01" db="EMBL/GenBank/DDBJ databases">
        <title>The Genome Sequence of Capronia semiimmersa CBS27337.</title>
        <authorList>
            <consortium name="The Broad Institute Genomics Platform"/>
            <person name="Cuomo C."/>
            <person name="de Hoog S."/>
            <person name="Gorbushina A."/>
            <person name="Stielow B."/>
            <person name="Teixiera M."/>
            <person name="Abouelleil A."/>
            <person name="Chapman S.B."/>
            <person name="Priest M."/>
            <person name="Young S.K."/>
            <person name="Wortman J."/>
            <person name="Nusbaum C."/>
            <person name="Birren B."/>
        </authorList>
    </citation>
    <scope>NUCLEOTIDE SEQUENCE [LARGE SCALE GENOMIC DNA]</scope>
    <source>
        <strain evidence="7 8">CBS 27337</strain>
    </source>
</reference>
<feature type="transmembrane region" description="Helical" evidence="5">
    <location>
        <begin position="218"/>
        <end position="238"/>
    </location>
</feature>
<dbReference type="InterPro" id="IPR020846">
    <property type="entry name" value="MFS_dom"/>
</dbReference>
<comment type="subcellular location">
    <subcellularLocation>
        <location evidence="1">Membrane</location>
        <topology evidence="1">Multi-pass membrane protein</topology>
    </subcellularLocation>
</comment>
<organism evidence="7 8">
    <name type="scientific">Phialophora macrospora</name>
    <dbReference type="NCBI Taxonomy" id="1851006"/>
    <lineage>
        <taxon>Eukaryota</taxon>
        <taxon>Fungi</taxon>
        <taxon>Dikarya</taxon>
        <taxon>Ascomycota</taxon>
        <taxon>Pezizomycotina</taxon>
        <taxon>Eurotiomycetes</taxon>
        <taxon>Chaetothyriomycetidae</taxon>
        <taxon>Chaetothyriales</taxon>
        <taxon>Herpotrichiellaceae</taxon>
        <taxon>Phialophora</taxon>
    </lineage>
</organism>
<dbReference type="STRING" id="5601.A0A0D2CBE7"/>
<sequence length="500" mass="55248">MATGAVEFRKDGYVSSHLEDGADIEIKNEQPPLKLDEHGLPLVPQPSDHKDDPLNWPKWYKYYVLTLLCLLAFCVQFGAGMVPAAFGVIAKDFGVTHQQASYLTTSYTLLGGVTPLLLTPYVNLYGRRPAYLIFTLLAIGANVGSGYASTYAREIVTRCFVGVGASVALAIGGATICDMFFQGERGKYIGFYALAITNGPHFGPIAGGYIALNLGWRWIFFINAIIFGGVLAIFIVSFPETLFSREDFSKLENRTYWHKMAFRGKVLDRKLTLSDFSNNFKMLQYVAVVLPCIYYMTTNTYGSIVFVLTASSISERLYDFNTAQNGLLLGIPLTLGCLIGESCTGWISDILINRYARRHDGYRKPEARLYLCFLGLLLPAGLIIHGVCVSNETPWIGLAVGMTVASVGVQAGTTLTYAYCTDCYKPQAAEVSTIINLFRQIFAFTIGFYALPFGERAGFDAAWGTFAAINVVTWSSLLLLIWKGEKIRKWQGTPNLHKDL</sequence>
<dbReference type="InterPro" id="IPR011701">
    <property type="entry name" value="MFS"/>
</dbReference>
<proteinExistence type="predicted"/>
<dbReference type="PROSITE" id="PS50850">
    <property type="entry name" value="MFS"/>
    <property type="match status" value="1"/>
</dbReference>
<feature type="transmembrane region" description="Helical" evidence="5">
    <location>
        <begin position="155"/>
        <end position="177"/>
    </location>
</feature>
<dbReference type="GO" id="GO:0022857">
    <property type="term" value="F:transmembrane transporter activity"/>
    <property type="evidence" value="ECO:0007669"/>
    <property type="project" value="InterPro"/>
</dbReference>
<feature type="transmembrane region" description="Helical" evidence="5">
    <location>
        <begin position="189"/>
        <end position="212"/>
    </location>
</feature>
<feature type="domain" description="Major facilitator superfamily (MFS) profile" evidence="6">
    <location>
        <begin position="64"/>
        <end position="488"/>
    </location>
</feature>
<feature type="transmembrane region" description="Helical" evidence="5">
    <location>
        <begin position="327"/>
        <end position="348"/>
    </location>
</feature>
<name>A0A0D2CBE7_9EURO</name>
<feature type="transmembrane region" description="Helical" evidence="5">
    <location>
        <begin position="395"/>
        <end position="419"/>
    </location>
</feature>
<feature type="transmembrane region" description="Helical" evidence="5">
    <location>
        <begin position="130"/>
        <end position="149"/>
    </location>
</feature>
<dbReference type="Gene3D" id="1.20.1250.20">
    <property type="entry name" value="MFS general substrate transporter like domains"/>
    <property type="match status" value="1"/>
</dbReference>
<evidence type="ECO:0000256" key="1">
    <source>
        <dbReference type="ARBA" id="ARBA00004141"/>
    </source>
</evidence>
<evidence type="ECO:0000313" key="7">
    <source>
        <dbReference type="EMBL" id="KIW62321.1"/>
    </source>
</evidence>
<dbReference type="SUPFAM" id="SSF103473">
    <property type="entry name" value="MFS general substrate transporter"/>
    <property type="match status" value="1"/>
</dbReference>
<dbReference type="InterPro" id="IPR036259">
    <property type="entry name" value="MFS_trans_sf"/>
</dbReference>
<evidence type="ECO:0000259" key="6">
    <source>
        <dbReference type="PROSITE" id="PS50850"/>
    </source>
</evidence>
<feature type="transmembrane region" description="Helical" evidence="5">
    <location>
        <begin position="100"/>
        <end position="118"/>
    </location>
</feature>
<gene>
    <name evidence="7" type="ORF">PV04_10504</name>
</gene>
<accession>A0A0D2CBE7</accession>
<evidence type="ECO:0000313" key="8">
    <source>
        <dbReference type="Proteomes" id="UP000054266"/>
    </source>
</evidence>
<feature type="transmembrane region" description="Helical" evidence="5">
    <location>
        <begin position="285"/>
        <end position="307"/>
    </location>
</feature>
<dbReference type="PANTHER" id="PTHR23502">
    <property type="entry name" value="MAJOR FACILITATOR SUPERFAMILY"/>
    <property type="match status" value="1"/>
</dbReference>
<dbReference type="GO" id="GO:0005886">
    <property type="term" value="C:plasma membrane"/>
    <property type="evidence" value="ECO:0007669"/>
    <property type="project" value="TreeGrafter"/>
</dbReference>
<keyword evidence="4 5" id="KW-0472">Membrane</keyword>
<dbReference type="EMBL" id="KN846963">
    <property type="protein sequence ID" value="KIW62321.1"/>
    <property type="molecule type" value="Genomic_DNA"/>
</dbReference>
<evidence type="ECO:0000256" key="4">
    <source>
        <dbReference type="ARBA" id="ARBA00023136"/>
    </source>
</evidence>
<dbReference type="Proteomes" id="UP000054266">
    <property type="component" value="Unassembled WGS sequence"/>
</dbReference>
<feature type="transmembrane region" description="Helical" evidence="5">
    <location>
        <begin position="463"/>
        <end position="482"/>
    </location>
</feature>
<feature type="transmembrane region" description="Helical" evidence="5">
    <location>
        <begin position="431"/>
        <end position="451"/>
    </location>
</feature>
<keyword evidence="8" id="KW-1185">Reference proteome</keyword>
<evidence type="ECO:0000256" key="5">
    <source>
        <dbReference type="SAM" id="Phobius"/>
    </source>
</evidence>
<protein>
    <recommendedName>
        <fullName evidence="6">Major facilitator superfamily (MFS) profile domain-containing protein</fullName>
    </recommendedName>
</protein>
<dbReference type="AlphaFoldDB" id="A0A0D2CBE7"/>
<dbReference type="Pfam" id="PF07690">
    <property type="entry name" value="MFS_1"/>
    <property type="match status" value="1"/>
</dbReference>
<feature type="transmembrane region" description="Helical" evidence="5">
    <location>
        <begin position="62"/>
        <end position="88"/>
    </location>
</feature>
<evidence type="ECO:0000256" key="2">
    <source>
        <dbReference type="ARBA" id="ARBA00022692"/>
    </source>
</evidence>